<evidence type="ECO:0000256" key="1">
    <source>
        <dbReference type="ARBA" id="ARBA00022603"/>
    </source>
</evidence>
<dbReference type="SUPFAM" id="SSF53335">
    <property type="entry name" value="S-adenosyl-L-methionine-dependent methyltransferases"/>
    <property type="match status" value="1"/>
</dbReference>
<sequence>MRIIAGKWKGKKLNTPPDSRIRPTLDRVREAIFSMIAFDIPSSDVLDLFGGTGVMSLEALSRGANSATIVDNHKDSVTLIKKNVGLCGANAQTTIFCGDYRDFLAKINKTGNKFDIIFVDPPYQGEMVKEVLEEIDKNDVCGRNGIVILETARDFTPPEQTQHFIKIKEKNYSKTKISVYQIQQKEI</sequence>
<keyword evidence="1 3" id="KW-0489">Methyltransferase</keyword>
<dbReference type="PATRIC" id="fig|546269.5.peg.1360"/>
<dbReference type="Proteomes" id="UP000007468">
    <property type="component" value="Chromosome"/>
</dbReference>
<keyword evidence="4" id="KW-1185">Reference proteome</keyword>
<dbReference type="GO" id="GO:0008168">
    <property type="term" value="F:methyltransferase activity"/>
    <property type="evidence" value="ECO:0007669"/>
    <property type="project" value="UniProtKB-KW"/>
</dbReference>
<keyword evidence="2 3" id="KW-0808">Transferase</keyword>
<dbReference type="InterPro" id="IPR029063">
    <property type="entry name" value="SAM-dependent_MTases_sf"/>
</dbReference>
<dbReference type="PANTHER" id="PTHR43542">
    <property type="entry name" value="METHYLTRANSFERASE"/>
    <property type="match status" value="1"/>
</dbReference>
<dbReference type="GO" id="GO:0003676">
    <property type="term" value="F:nucleic acid binding"/>
    <property type="evidence" value="ECO:0007669"/>
    <property type="project" value="InterPro"/>
</dbReference>
<dbReference type="PROSITE" id="PS00092">
    <property type="entry name" value="N6_MTASE"/>
    <property type="match status" value="1"/>
</dbReference>
<dbReference type="EC" id="2.1.1.-" evidence="3"/>
<accession>D6GQ91</accession>
<dbReference type="InterPro" id="IPR002052">
    <property type="entry name" value="DNA_methylase_N6_adenine_CS"/>
</dbReference>
<evidence type="ECO:0000313" key="3">
    <source>
        <dbReference type="EMBL" id="EFE28944.1"/>
    </source>
</evidence>
<dbReference type="NCBIfam" id="TIGR00095">
    <property type="entry name" value="16S rRNA (guanine(966)-N(2))-methyltransferase RsmD"/>
    <property type="match status" value="1"/>
</dbReference>
<organism evidence="3 4">
    <name type="scientific">Filifactor alocis (strain ATCC 35896 / CCUG 47790 / D40 B5)</name>
    <name type="common">Fusobacterium alocis</name>
    <dbReference type="NCBI Taxonomy" id="546269"/>
    <lineage>
        <taxon>Bacteria</taxon>
        <taxon>Bacillati</taxon>
        <taxon>Bacillota</taxon>
        <taxon>Clostridia</taxon>
        <taxon>Peptostreptococcales</taxon>
        <taxon>Filifactoraceae</taxon>
        <taxon>Filifactor</taxon>
    </lineage>
</organism>
<dbReference type="PIRSF" id="PIRSF004553">
    <property type="entry name" value="CHP00095"/>
    <property type="match status" value="1"/>
</dbReference>
<dbReference type="STRING" id="546269.HMPREF0389_00866"/>
<dbReference type="PANTHER" id="PTHR43542:SF1">
    <property type="entry name" value="METHYLTRANSFERASE"/>
    <property type="match status" value="1"/>
</dbReference>
<dbReference type="eggNOG" id="COG0742">
    <property type="taxonomic scope" value="Bacteria"/>
</dbReference>
<name>D6GQ91_FILAD</name>
<dbReference type="OrthoDB" id="9803017at2"/>
<evidence type="ECO:0000313" key="4">
    <source>
        <dbReference type="Proteomes" id="UP000007468"/>
    </source>
</evidence>
<protein>
    <submittedName>
        <fullName evidence="3">RNA methyltransferase, RsmD family</fullName>
        <ecNumber evidence="3">2.1.1.-</ecNumber>
    </submittedName>
</protein>
<gene>
    <name evidence="3" type="ordered locus">HMPREF0389_00866</name>
</gene>
<dbReference type="Gene3D" id="3.40.50.150">
    <property type="entry name" value="Vaccinia Virus protein VP39"/>
    <property type="match status" value="1"/>
</dbReference>
<dbReference type="GO" id="GO:0031167">
    <property type="term" value="P:rRNA methylation"/>
    <property type="evidence" value="ECO:0007669"/>
    <property type="project" value="InterPro"/>
</dbReference>
<dbReference type="RefSeq" id="WP_014262859.1">
    <property type="nucleotide sequence ID" value="NC_016630.1"/>
</dbReference>
<reference evidence="4" key="1">
    <citation type="submission" date="2010-12" db="EMBL/GenBank/DDBJ databases">
        <title>The genome sequence of Filifactor alocis strain ATCC 35896.</title>
        <authorList>
            <consortium name="The Broad Institute Genome Sequencing Platform"/>
            <person name="Ward D."/>
            <person name="Earl A."/>
            <person name="Feldgarden M."/>
            <person name="Young S.K."/>
            <person name="Gargeya S."/>
            <person name="Zeng Q."/>
            <person name="Alvarado L."/>
            <person name="Berlin A."/>
            <person name="Bochicchio J."/>
            <person name="Chapman S.B."/>
            <person name="Chen Z."/>
            <person name="Freedman E."/>
            <person name="Gellesch M."/>
            <person name="Goldberg J."/>
            <person name="Griggs A."/>
            <person name="Gujja S."/>
            <person name="Heilman E."/>
            <person name="Heiman D."/>
            <person name="Howarth C."/>
            <person name="Mehta T."/>
            <person name="Neiman D."/>
            <person name="Pearson M."/>
            <person name="Roberts A."/>
            <person name="Saif S."/>
            <person name="Shea T."/>
            <person name="Shenoy N."/>
            <person name="Sisk P."/>
            <person name="Stolte C."/>
            <person name="Sykes S."/>
            <person name="White J."/>
            <person name="Yandava C."/>
            <person name="Izard J."/>
            <person name="Blanton J.M."/>
            <person name="Baranova O.V."/>
            <person name="Tanner A.C."/>
            <person name="Dewhirst F.E."/>
            <person name="Haas B."/>
            <person name="Nusbaum C."/>
            <person name="Birren B."/>
        </authorList>
    </citation>
    <scope>NUCLEOTIDE SEQUENCE [LARGE SCALE GENOMIC DNA]</scope>
    <source>
        <strain evidence="4">ATCC 35896 / CCUG 47790 / D40 B5</strain>
    </source>
</reference>
<dbReference type="InterPro" id="IPR004398">
    <property type="entry name" value="RNA_MeTrfase_RsmD"/>
</dbReference>
<dbReference type="Pfam" id="PF03602">
    <property type="entry name" value="Cons_hypoth95"/>
    <property type="match status" value="1"/>
</dbReference>
<dbReference type="AlphaFoldDB" id="D6GQ91"/>
<evidence type="ECO:0000256" key="2">
    <source>
        <dbReference type="ARBA" id="ARBA00022679"/>
    </source>
</evidence>
<proteinExistence type="predicted"/>
<dbReference type="CDD" id="cd02440">
    <property type="entry name" value="AdoMet_MTases"/>
    <property type="match status" value="1"/>
</dbReference>
<dbReference type="KEGG" id="faa:HMPREF0389_00866"/>
<dbReference type="EMBL" id="CP002390">
    <property type="protein sequence ID" value="EFE28944.1"/>
    <property type="molecule type" value="Genomic_DNA"/>
</dbReference>